<dbReference type="RefSeq" id="WP_202101815.1">
    <property type="nucleotide sequence ID" value="NZ_JAERTY010000002.1"/>
</dbReference>
<reference evidence="2 3" key="1">
    <citation type="submission" date="2021-01" db="EMBL/GenBank/DDBJ databases">
        <title>C459-1 draft genome sequence.</title>
        <authorList>
            <person name="Zhang X.-F."/>
        </authorList>
    </citation>
    <scope>NUCLEOTIDE SEQUENCE [LARGE SCALE GENOMIC DNA]</scope>
    <source>
        <strain evidence="3">C459-1</strain>
    </source>
</reference>
<keyword evidence="3" id="KW-1185">Reference proteome</keyword>
<proteinExistence type="predicted"/>
<feature type="domain" description="Outer membrane protein beta-barrel" evidence="1">
    <location>
        <begin position="600"/>
        <end position="911"/>
    </location>
</feature>
<dbReference type="SUPFAM" id="SSF56935">
    <property type="entry name" value="Porins"/>
    <property type="match status" value="1"/>
</dbReference>
<dbReference type="Pfam" id="PF14905">
    <property type="entry name" value="OMP_b-brl_3"/>
    <property type="match status" value="1"/>
</dbReference>
<evidence type="ECO:0000313" key="3">
    <source>
        <dbReference type="Proteomes" id="UP000625283"/>
    </source>
</evidence>
<dbReference type="InterPro" id="IPR041700">
    <property type="entry name" value="OMP_b-brl_3"/>
</dbReference>
<accession>A0ABS1R020</accession>
<evidence type="ECO:0000259" key="1">
    <source>
        <dbReference type="Pfam" id="PF14905"/>
    </source>
</evidence>
<dbReference type="EMBL" id="JAERTY010000002">
    <property type="protein sequence ID" value="MBL1408036.1"/>
    <property type="molecule type" value="Genomic_DNA"/>
</dbReference>
<name>A0ABS1R020_9SPHI</name>
<comment type="caution">
    <text evidence="2">The sequence shown here is derived from an EMBL/GenBank/DDBJ whole genome shotgun (WGS) entry which is preliminary data.</text>
</comment>
<organism evidence="2 3">
    <name type="scientific">Sphingobacterium faecale</name>
    <dbReference type="NCBI Taxonomy" id="2803775"/>
    <lineage>
        <taxon>Bacteria</taxon>
        <taxon>Pseudomonadati</taxon>
        <taxon>Bacteroidota</taxon>
        <taxon>Sphingobacteriia</taxon>
        <taxon>Sphingobacteriales</taxon>
        <taxon>Sphingobacteriaceae</taxon>
        <taxon>Sphingobacterium</taxon>
    </lineage>
</organism>
<sequence>MRFLRYLFLLVSLLGGQYVWGQTGAEIQGKLLDSARNLTVEAASVSLYKIGFEEVYRLVLSSDDGYFTLQKLEINQRYRIRIQHQRYETLEIEVLSNNLKTAIGNLYLQERVHEIEEVDILAPVRLNGDTIEFNADAFKLDSNAVAGDLLNKLPGITIWGDEEITYNGKKISRVLVNGKPFFSVGSKIALGNLPKNSITKVQIYDTEKDNRDTKDINLVLKKDKDRGVFGKVGGGRALQKYYEGELSLNAFNKASQLSVGAVTNNVNKPLKDLDMLMGNTSFGGITVKTDYFPDMRRLGDNEEVALGARYQHDFAPHSGVRKKNHILQNVFYKHAANQFESQIYTSWLTPGYLDNHRESNLTSDNLDKSLSSILQYEYDNDYDTKLSVKLNTHSQKKEQEENLHAWSDINSVRYEENQLSHRRLKKEGLSLVTSYAYRLPSQYGRFRWFNDLVIDHKLNTEREEENSIISKDFYRDGAIASERKFARKNIQDGSHFDQDIAVQIREIFPVFFGSRTKTSISQGFSIYSADTDRSTLDSLQVNERLSFNEDYKRYSYRGAFSFRREFVFKEIYRAFKQSLYLSGNAAIAVIKEHSSSGYIDRTFKRNLMTFQPSLGLSYQDMVDQEHLWHVDLDWSSKTQVPTMDQLRPVVDDINLLNLYVGNPHLENSVTNSLSIKFANNIFGTVPKNLELFVSADMTDRALIERVVFTDDGRREVSLRNNPKSQIAYVSSLSYSRPFRFSENKNMTAKLSLQGRLLYTNQELAEELYRTQTQTYSGGLDLGFQLTPDVRLGLKQKADFYIQQVSIKSLQSFDNKFYDTNLSLAFKIFKRTTFNANASYLNIVNGYEARGSMIFNSSLSLRLLKGNNLEMKFSANDIFNKNSGVFSRANTNFITYGSEKIIKQYFLFSLAYYPRIF</sequence>
<evidence type="ECO:0000313" key="2">
    <source>
        <dbReference type="EMBL" id="MBL1408036.1"/>
    </source>
</evidence>
<dbReference type="Proteomes" id="UP000625283">
    <property type="component" value="Unassembled WGS sequence"/>
</dbReference>
<protein>
    <submittedName>
        <fullName evidence="2">Outer membrane beta-barrel protein</fullName>
    </submittedName>
</protein>
<gene>
    <name evidence="2" type="ORF">JKG61_04675</name>
</gene>